<feature type="signal peptide" evidence="1">
    <location>
        <begin position="1"/>
        <end position="25"/>
    </location>
</feature>
<dbReference type="Proteomes" id="UP000321362">
    <property type="component" value="Chromosome"/>
</dbReference>
<evidence type="ECO:0000313" key="3">
    <source>
        <dbReference type="Proteomes" id="UP000321362"/>
    </source>
</evidence>
<organism evidence="2 3">
    <name type="scientific">Mucilaginibacter ginsenosidivorax</name>
    <dbReference type="NCBI Taxonomy" id="862126"/>
    <lineage>
        <taxon>Bacteria</taxon>
        <taxon>Pseudomonadati</taxon>
        <taxon>Bacteroidota</taxon>
        <taxon>Sphingobacteriia</taxon>
        <taxon>Sphingobacteriales</taxon>
        <taxon>Sphingobacteriaceae</taxon>
        <taxon>Mucilaginibacter</taxon>
    </lineage>
</organism>
<dbReference type="KEGG" id="mgk:FSB76_21140"/>
<dbReference type="AlphaFoldDB" id="A0A5B8W5X6"/>
<reference evidence="2 3" key="1">
    <citation type="journal article" date="2013" name="J. Microbiol.">
        <title>Mucilaginibacter ginsenosidivorax sp. nov., with ginsenoside converting activity isolated from sediment.</title>
        <authorList>
            <person name="Kim J.K."/>
            <person name="Choi T.E."/>
            <person name="Liu Q.M."/>
            <person name="Park H.Y."/>
            <person name="Yi T.H."/>
            <person name="Yoon M.H."/>
            <person name="Kim S.C."/>
            <person name="Im W.T."/>
        </authorList>
    </citation>
    <scope>NUCLEOTIDE SEQUENCE [LARGE SCALE GENOMIC DNA]</scope>
    <source>
        <strain evidence="2 3">KHI28</strain>
    </source>
</reference>
<keyword evidence="3" id="KW-1185">Reference proteome</keyword>
<name>A0A5B8W5X6_9SPHI</name>
<gene>
    <name evidence="2" type="ORF">FSB76_21140</name>
</gene>
<proteinExistence type="predicted"/>
<feature type="chain" id="PRO_5022814892" description="Outer membrane protein beta-barrel domain-containing protein" evidence="1">
    <location>
        <begin position="26"/>
        <end position="261"/>
    </location>
</feature>
<dbReference type="RefSeq" id="WP_147056853.1">
    <property type="nucleotide sequence ID" value="NZ_CP042437.1"/>
</dbReference>
<evidence type="ECO:0000256" key="1">
    <source>
        <dbReference type="SAM" id="SignalP"/>
    </source>
</evidence>
<keyword evidence="1" id="KW-0732">Signal</keyword>
<sequence length="261" mass="28741">MKKIFTRTVKLLLVAICVAPTLAKAQNADTVKTKNWTQSSWHKDMTGGLELQAEYRKNNVRDINAYLAPKGFPLLANNSTWFNLSMTRMYNNRFITTLGIGGTAPESATANDVKVSIFRGQIQIGAGYNLSTNPAYRFYPTVGLNFQNSFLKVKDNGNINSTTDFGQEITQSSSSKTLNQHTFGIELGGGFDYVIHLKSKQMDCVTVDRTIPIGIRAGYYIAANNSDWKVDGHKLTTGPDSKPNGVFLTLVLGLGYGVHKN</sequence>
<dbReference type="EMBL" id="CP042437">
    <property type="protein sequence ID" value="QEC78325.1"/>
    <property type="molecule type" value="Genomic_DNA"/>
</dbReference>
<dbReference type="OrthoDB" id="791668at2"/>
<protein>
    <recommendedName>
        <fullName evidence="4">Outer membrane protein beta-barrel domain-containing protein</fullName>
    </recommendedName>
</protein>
<evidence type="ECO:0000313" key="2">
    <source>
        <dbReference type="EMBL" id="QEC78325.1"/>
    </source>
</evidence>
<accession>A0A5B8W5X6</accession>
<evidence type="ECO:0008006" key="4">
    <source>
        <dbReference type="Google" id="ProtNLM"/>
    </source>
</evidence>